<accession>A0ABU4RTJ1</accession>
<reference evidence="1 2" key="1">
    <citation type="submission" date="2023-11" db="EMBL/GenBank/DDBJ databases">
        <title>Gilvimarinus fulvus sp. nov., isolated from the surface of Kelp.</title>
        <authorList>
            <person name="Sun Y.Y."/>
            <person name="Gong Y."/>
            <person name="Du Z.J."/>
        </authorList>
    </citation>
    <scope>NUCLEOTIDE SEQUENCE [LARGE SCALE GENOMIC DNA]</scope>
    <source>
        <strain evidence="1 2">SDUM040013</strain>
    </source>
</reference>
<sequence>MVELAGHRSRDDQIEPLAYQWRQISGPSITISNRNRSKATFVAPEVSDDSTIVVTLTVTDSQGLTDTDNVTIHVNDVNEIVCEANVDSRCYYSGPGATGDGSFKNPGSIESLIPQLSRGDYLYLRGGVYTDYYRVTSAESIINLEKYVNFSDPQPTVTQPVTIKGYPDEQVTIRGDLTKGCVHIDGISNLVLQDMRIENCFNKGVRVGYDIPEENITLRNIEFANMEYYDDSGFLYVHSYDNVVIENCQFHDYIPKAGTDQVGAYVKFYRATNITVRHNEFYGQGAGIYYKHGETTPGSGGYTRIHDNYFHDLTGSGNLSSIDTNQNRTEIYNNRFINTGGVRVHREDGTSPPFTTGVEISYNTFVGGTLYLADGSNDGSYMSAYGLGAKSANIHHNVFSDTQYRVWTYGSDVEFNEGINLSSDHNCYYSSTGEYKINYFAAEGSWGDLGDNYALSDWQALTYGANSIEGIPLLDEHGIQQSGSPCLGIGYSP</sequence>
<dbReference type="Pfam" id="PF22352">
    <property type="entry name" value="K319L-like_PKD"/>
    <property type="match status" value="1"/>
</dbReference>
<evidence type="ECO:0000313" key="2">
    <source>
        <dbReference type="Proteomes" id="UP001273505"/>
    </source>
</evidence>
<dbReference type="InterPro" id="IPR006626">
    <property type="entry name" value="PbH1"/>
</dbReference>
<dbReference type="EMBL" id="JAXAFO010000003">
    <property type="protein sequence ID" value="MDX6848205.1"/>
    <property type="molecule type" value="Genomic_DNA"/>
</dbReference>
<dbReference type="Proteomes" id="UP001273505">
    <property type="component" value="Unassembled WGS sequence"/>
</dbReference>
<gene>
    <name evidence="1" type="ORF">SCD92_02465</name>
</gene>
<dbReference type="SUPFAM" id="SSF51126">
    <property type="entry name" value="Pectin lyase-like"/>
    <property type="match status" value="1"/>
</dbReference>
<dbReference type="InterPro" id="IPR013783">
    <property type="entry name" value="Ig-like_fold"/>
</dbReference>
<protein>
    <recommendedName>
        <fullName evidence="3">Right handed beta helix domain-containing protein</fullName>
    </recommendedName>
</protein>
<dbReference type="InterPro" id="IPR011050">
    <property type="entry name" value="Pectin_lyase_fold/virulence"/>
</dbReference>
<evidence type="ECO:0008006" key="3">
    <source>
        <dbReference type="Google" id="ProtNLM"/>
    </source>
</evidence>
<name>A0ABU4RTJ1_9GAMM</name>
<dbReference type="InterPro" id="IPR012334">
    <property type="entry name" value="Pectin_lyas_fold"/>
</dbReference>
<dbReference type="Gene3D" id="2.60.40.10">
    <property type="entry name" value="Immunoglobulins"/>
    <property type="match status" value="1"/>
</dbReference>
<evidence type="ECO:0000313" key="1">
    <source>
        <dbReference type="EMBL" id="MDX6848205.1"/>
    </source>
</evidence>
<dbReference type="Gene3D" id="2.160.20.10">
    <property type="entry name" value="Single-stranded right-handed beta-helix, Pectin lyase-like"/>
    <property type="match status" value="1"/>
</dbReference>
<comment type="caution">
    <text evidence="1">The sequence shown here is derived from an EMBL/GenBank/DDBJ whole genome shotgun (WGS) entry which is preliminary data.</text>
</comment>
<keyword evidence="2" id="KW-1185">Reference proteome</keyword>
<proteinExistence type="predicted"/>
<organism evidence="1 2">
    <name type="scientific">Gilvimarinus gilvus</name>
    <dbReference type="NCBI Taxonomy" id="3058038"/>
    <lineage>
        <taxon>Bacteria</taxon>
        <taxon>Pseudomonadati</taxon>
        <taxon>Pseudomonadota</taxon>
        <taxon>Gammaproteobacteria</taxon>
        <taxon>Cellvibrionales</taxon>
        <taxon>Cellvibrionaceae</taxon>
        <taxon>Gilvimarinus</taxon>
    </lineage>
</organism>
<dbReference type="SMART" id="SM00710">
    <property type="entry name" value="PbH1"/>
    <property type="match status" value="5"/>
</dbReference>